<gene>
    <name evidence="2" type="ORF">Rsw2DRAFT_2635</name>
</gene>
<name>C8S3K7_9RHOB</name>
<sequence length="196" mass="22678">MTSSLDELRARIIELEGHVEAELEARKAALRYHIEQGRAIFDRETHAQHRALRSRLFGYVFRSRLLVVLTAPFIYALILPFVLLDLFISLYQAVCFPVYGIEKVRRADYIVIDRQALGYLNLVEKLNCIYCGYGNGLLSYAREIAARTEQYWCPIKHSRRVKGAHDRQAGFIDFGDAEGWRDRLEEMRKALAKADP</sequence>
<dbReference type="OrthoDB" id="9795505at2"/>
<keyword evidence="1" id="KW-1133">Transmembrane helix</keyword>
<proteinExistence type="predicted"/>
<reference evidence="2 3" key="1">
    <citation type="submission" date="2009-08" db="EMBL/GenBank/DDBJ databases">
        <title>The draft genome of Rhodobacter sp. SW2.</title>
        <authorList>
            <consortium name="US DOE Joint Genome Institute (JGI-PGF)"/>
            <person name="Lucas S."/>
            <person name="Copeland A."/>
            <person name="Lapidus A."/>
            <person name="Glavina del Rio T."/>
            <person name="Tice H."/>
            <person name="Bruce D."/>
            <person name="Goodwin L."/>
            <person name="Pitluck S."/>
            <person name="Larimer F."/>
            <person name="Land M.L."/>
            <person name="Hauser L."/>
            <person name="Emerson D."/>
        </authorList>
    </citation>
    <scope>NUCLEOTIDE SEQUENCE [LARGE SCALE GENOMIC DNA]</scope>
    <source>
        <strain evidence="2 3">SW2</strain>
    </source>
</reference>
<keyword evidence="3" id="KW-1185">Reference proteome</keyword>
<keyword evidence="1" id="KW-0812">Transmembrane</keyword>
<organism evidence="2 3">
    <name type="scientific">Rhodobacter ferrooxidans</name>
    <dbReference type="NCBI Taxonomy" id="371731"/>
    <lineage>
        <taxon>Bacteria</taxon>
        <taxon>Pseudomonadati</taxon>
        <taxon>Pseudomonadota</taxon>
        <taxon>Alphaproteobacteria</taxon>
        <taxon>Rhodobacterales</taxon>
        <taxon>Rhodobacter group</taxon>
        <taxon>Rhodobacter</taxon>
    </lineage>
</organism>
<evidence type="ECO:0000313" key="2">
    <source>
        <dbReference type="EMBL" id="EEW24455.1"/>
    </source>
</evidence>
<dbReference type="RefSeq" id="WP_008031737.1">
    <property type="nucleotide sequence ID" value="NZ_ACYY01000019.1"/>
</dbReference>
<dbReference type="AlphaFoldDB" id="C8S3K7"/>
<keyword evidence="1" id="KW-0472">Membrane</keyword>
<comment type="caution">
    <text evidence="2">The sequence shown here is derived from an EMBL/GenBank/DDBJ whole genome shotgun (WGS) entry which is preliminary data.</text>
</comment>
<accession>C8S3K7</accession>
<dbReference type="STRING" id="371731.Rsw2DRAFT_2635"/>
<dbReference type="eggNOG" id="ENOG502ZU8H">
    <property type="taxonomic scope" value="Bacteria"/>
</dbReference>
<evidence type="ECO:0000256" key="1">
    <source>
        <dbReference type="SAM" id="Phobius"/>
    </source>
</evidence>
<dbReference type="Proteomes" id="UP000010121">
    <property type="component" value="Unassembled WGS sequence"/>
</dbReference>
<dbReference type="EMBL" id="ACYY01000019">
    <property type="protein sequence ID" value="EEW24455.1"/>
    <property type="molecule type" value="Genomic_DNA"/>
</dbReference>
<feature type="transmembrane region" description="Helical" evidence="1">
    <location>
        <begin position="65"/>
        <end position="91"/>
    </location>
</feature>
<evidence type="ECO:0000313" key="3">
    <source>
        <dbReference type="Proteomes" id="UP000010121"/>
    </source>
</evidence>
<protein>
    <submittedName>
        <fullName evidence="2">Uncharacterized protein</fullName>
    </submittedName>
</protein>